<dbReference type="OrthoDB" id="7284770at2"/>
<proteinExistence type="predicted"/>
<dbReference type="PROSITE" id="PS50075">
    <property type="entry name" value="CARRIER"/>
    <property type="match status" value="1"/>
</dbReference>
<organism evidence="2 3">
    <name type="scientific">Acidisphaera rubrifaciens HS-AP3</name>
    <dbReference type="NCBI Taxonomy" id="1231350"/>
    <lineage>
        <taxon>Bacteria</taxon>
        <taxon>Pseudomonadati</taxon>
        <taxon>Pseudomonadota</taxon>
        <taxon>Alphaproteobacteria</taxon>
        <taxon>Acetobacterales</taxon>
        <taxon>Acetobacteraceae</taxon>
        <taxon>Acidisphaera</taxon>
    </lineage>
</organism>
<comment type="caution">
    <text evidence="2">The sequence shown here is derived from an EMBL/GenBank/DDBJ whole genome shotgun (WGS) entry which is preliminary data.</text>
</comment>
<protein>
    <recommendedName>
        <fullName evidence="1">Carrier domain-containing protein</fullName>
    </recommendedName>
</protein>
<dbReference type="InterPro" id="IPR036736">
    <property type="entry name" value="ACP-like_sf"/>
</dbReference>
<feature type="domain" description="Carrier" evidence="1">
    <location>
        <begin position="10"/>
        <end position="88"/>
    </location>
</feature>
<dbReference type="RefSeq" id="WP_048862941.1">
    <property type="nucleotide sequence ID" value="NZ_BANB01000787.1"/>
</dbReference>
<evidence type="ECO:0000313" key="3">
    <source>
        <dbReference type="Proteomes" id="UP000032680"/>
    </source>
</evidence>
<keyword evidence="3" id="KW-1185">Reference proteome</keyword>
<dbReference type="InterPro" id="IPR009081">
    <property type="entry name" value="PP-bd_ACP"/>
</dbReference>
<gene>
    <name evidence="2" type="ORF">Asru_0788_04</name>
</gene>
<evidence type="ECO:0000259" key="1">
    <source>
        <dbReference type="PROSITE" id="PS50075"/>
    </source>
</evidence>
<dbReference type="EMBL" id="BANB01000787">
    <property type="protein sequence ID" value="GAN78360.1"/>
    <property type="molecule type" value="Genomic_DNA"/>
</dbReference>
<dbReference type="Pfam" id="PF00550">
    <property type="entry name" value="PP-binding"/>
    <property type="match status" value="1"/>
</dbReference>
<dbReference type="Proteomes" id="UP000032680">
    <property type="component" value="Unassembled WGS sequence"/>
</dbReference>
<accession>A0A0D6P9C1</accession>
<reference evidence="2 3" key="1">
    <citation type="submission" date="2012-11" db="EMBL/GenBank/DDBJ databases">
        <title>Whole genome sequence of Acidisphaera rubrifaciens HS-AP3.</title>
        <authorList>
            <person name="Azuma Y."/>
            <person name="Higashiura N."/>
            <person name="Hirakawa H."/>
            <person name="Matsushita K."/>
        </authorList>
    </citation>
    <scope>NUCLEOTIDE SEQUENCE [LARGE SCALE GENOMIC DNA]</scope>
    <source>
        <strain evidence="2 3">HS-AP3</strain>
    </source>
</reference>
<name>A0A0D6P9C1_9PROT</name>
<dbReference type="SUPFAM" id="SSF47336">
    <property type="entry name" value="ACP-like"/>
    <property type="match status" value="1"/>
</dbReference>
<dbReference type="Gene3D" id="1.10.1200.10">
    <property type="entry name" value="ACP-like"/>
    <property type="match status" value="1"/>
</dbReference>
<sequence>MTENAARMTLTDDAILSRLTAIVRDVFADPAIDLSPEMPTIDVPGWDSITQVGLLVEIERAFAISLDPLAIDDVATVGDLVALVRRGGAAP</sequence>
<dbReference type="AlphaFoldDB" id="A0A0D6P9C1"/>
<evidence type="ECO:0000313" key="2">
    <source>
        <dbReference type="EMBL" id="GAN78360.1"/>
    </source>
</evidence>